<dbReference type="AlphaFoldDB" id="A0A6J8BGL8"/>
<sequence>MRYILRTLLMLLICQMIKSTPSCKPNQMRRRDKSGNYICCFTVICRQGQTFAFCEHDQSFDTCSNCPEGTYHLDTIDTSKMNTELDPCIPKPTCEQPEVRLENGKCICDRSLGYYGNDIYNCMLAEMKCSSPGFELKDNGKCEPCAEDFFKPEASTEHICRRKSSCHESQDIANNGSTTTDRSCKARTIMNLPAIKLTTENNDDNNDKNNMSNGNDERYSVLASIMERLENLETEFLIKVDNVSSNFVLDQSTNEQQNDDVVIGMITVKLHAHTEKRIYINDKK</sequence>
<name>A0A6J8BGL8_MYTCO</name>
<protein>
    <recommendedName>
        <fullName evidence="4">TNFR-Cys domain-containing protein</fullName>
    </recommendedName>
</protein>
<accession>A0A6J8BGL8</accession>
<evidence type="ECO:0008006" key="4">
    <source>
        <dbReference type="Google" id="ProtNLM"/>
    </source>
</evidence>
<proteinExistence type="predicted"/>
<organism evidence="2 3">
    <name type="scientific">Mytilus coruscus</name>
    <name type="common">Sea mussel</name>
    <dbReference type="NCBI Taxonomy" id="42192"/>
    <lineage>
        <taxon>Eukaryota</taxon>
        <taxon>Metazoa</taxon>
        <taxon>Spiralia</taxon>
        <taxon>Lophotrochozoa</taxon>
        <taxon>Mollusca</taxon>
        <taxon>Bivalvia</taxon>
        <taxon>Autobranchia</taxon>
        <taxon>Pteriomorphia</taxon>
        <taxon>Mytilida</taxon>
        <taxon>Mytiloidea</taxon>
        <taxon>Mytilidae</taxon>
        <taxon>Mytilinae</taxon>
        <taxon>Mytilus</taxon>
    </lineage>
</organism>
<feature type="signal peptide" evidence="1">
    <location>
        <begin position="1"/>
        <end position="19"/>
    </location>
</feature>
<keyword evidence="3" id="KW-1185">Reference proteome</keyword>
<evidence type="ECO:0000313" key="3">
    <source>
        <dbReference type="Proteomes" id="UP000507470"/>
    </source>
</evidence>
<reference evidence="2 3" key="1">
    <citation type="submission" date="2020-06" db="EMBL/GenBank/DDBJ databases">
        <authorList>
            <person name="Li R."/>
            <person name="Bekaert M."/>
        </authorList>
    </citation>
    <scope>NUCLEOTIDE SEQUENCE [LARGE SCALE GENOMIC DNA]</scope>
    <source>
        <strain evidence="3">wild</strain>
    </source>
</reference>
<dbReference type="Proteomes" id="UP000507470">
    <property type="component" value="Unassembled WGS sequence"/>
</dbReference>
<dbReference type="OrthoDB" id="6140356at2759"/>
<dbReference type="EMBL" id="CACVKT020003342">
    <property type="protein sequence ID" value="CAC5383118.1"/>
    <property type="molecule type" value="Genomic_DNA"/>
</dbReference>
<feature type="chain" id="PRO_5026921057" description="TNFR-Cys domain-containing protein" evidence="1">
    <location>
        <begin position="20"/>
        <end position="284"/>
    </location>
</feature>
<evidence type="ECO:0000313" key="2">
    <source>
        <dbReference type="EMBL" id="CAC5383118.1"/>
    </source>
</evidence>
<evidence type="ECO:0000256" key="1">
    <source>
        <dbReference type="SAM" id="SignalP"/>
    </source>
</evidence>
<gene>
    <name evidence="2" type="ORF">MCOR_18891</name>
</gene>
<dbReference type="Gene3D" id="2.10.50.10">
    <property type="entry name" value="Tumor Necrosis Factor Receptor, subunit A, domain 2"/>
    <property type="match status" value="1"/>
</dbReference>
<keyword evidence="1" id="KW-0732">Signal</keyword>